<protein>
    <submittedName>
        <fullName evidence="4">PDZ domain-containing protein</fullName>
    </submittedName>
</protein>
<feature type="domain" description="PDZ" evidence="2">
    <location>
        <begin position="285"/>
        <end position="340"/>
    </location>
</feature>
<reference evidence="3 6" key="2">
    <citation type="submission" date="2020-07" db="EMBL/GenBank/DDBJ databases">
        <authorList>
            <person name="Feng H."/>
        </authorList>
    </citation>
    <scope>NUCLEOTIDE SEQUENCE [LARGE SCALE GENOMIC DNA]</scope>
    <source>
        <strain evidence="3">S-12</strain>
        <strain evidence="6">s-12</strain>
    </source>
</reference>
<keyword evidence="1" id="KW-0812">Transmembrane</keyword>
<name>A0A6B3VX09_9BACI</name>
<keyword evidence="1" id="KW-1133">Transmembrane helix</keyword>
<dbReference type="InterPro" id="IPR036034">
    <property type="entry name" value="PDZ_sf"/>
</dbReference>
<dbReference type="Proteomes" id="UP000472971">
    <property type="component" value="Unassembled WGS sequence"/>
</dbReference>
<feature type="transmembrane region" description="Helical" evidence="1">
    <location>
        <begin position="207"/>
        <end position="231"/>
    </location>
</feature>
<evidence type="ECO:0000313" key="3">
    <source>
        <dbReference type="EMBL" id="MBA4537541.1"/>
    </source>
</evidence>
<keyword evidence="1" id="KW-0472">Membrane</keyword>
<evidence type="ECO:0000313" key="6">
    <source>
        <dbReference type="Proteomes" id="UP000570010"/>
    </source>
</evidence>
<dbReference type="EMBL" id="JACEIO010000023">
    <property type="protein sequence ID" value="MBA4537541.1"/>
    <property type="molecule type" value="Genomic_DNA"/>
</dbReference>
<dbReference type="InterPro" id="IPR001478">
    <property type="entry name" value="PDZ"/>
</dbReference>
<dbReference type="AlphaFoldDB" id="A0A6B3VX09"/>
<evidence type="ECO:0000259" key="2">
    <source>
        <dbReference type="PROSITE" id="PS50106"/>
    </source>
</evidence>
<evidence type="ECO:0000313" key="4">
    <source>
        <dbReference type="EMBL" id="NEY81798.1"/>
    </source>
</evidence>
<dbReference type="EMBL" id="JAAIWN010000021">
    <property type="protein sequence ID" value="NEY81798.1"/>
    <property type="molecule type" value="Genomic_DNA"/>
</dbReference>
<feature type="transmembrane region" description="Helical" evidence="1">
    <location>
        <begin position="80"/>
        <end position="97"/>
    </location>
</feature>
<feature type="transmembrane region" description="Helical" evidence="1">
    <location>
        <begin position="16"/>
        <end position="34"/>
    </location>
</feature>
<evidence type="ECO:0000313" key="5">
    <source>
        <dbReference type="Proteomes" id="UP000472971"/>
    </source>
</evidence>
<reference evidence="4 5" key="1">
    <citation type="submission" date="2020-02" db="EMBL/GenBank/DDBJ databases">
        <title>Bacillus aquiflavi sp. nov., isolated from yellow water of strong flavor Chinese baijiu in Yibin region of China.</title>
        <authorList>
            <person name="Xie J."/>
        </authorList>
    </citation>
    <scope>NUCLEOTIDE SEQUENCE [LARGE SCALE GENOMIC DNA]</scope>
    <source>
        <strain evidence="4 5">3H-10</strain>
    </source>
</reference>
<evidence type="ECO:0000256" key="1">
    <source>
        <dbReference type="SAM" id="Phobius"/>
    </source>
</evidence>
<sequence>MIEAWLIEILRGTSKIFLHPVFYFSIILAGLLGIRRVKRERRDFNTRIHDAYLELRYLFSIGILVGLFISIVTLVVGIPVPFAAIILIGLFTVLFSLTTHIRLLSPAYTVGFAFFALIFIGNQEGLTIPFFQTSFSAIDEKVYPSVALLLALLIIGEAILILKNGSKKTSPKLVKSKRGFQVGIHEAKRLWVVPVFLLIPGDPLQAMSWWPVFSIGDTTYSIFLVPFAVGFSQKIQGMLPKESIRFYGLRIIWLGLIATGLAIVGYFVPIVSIITVALIIIGRATITLLQRLKEETLPFYYSRQNQGLMILDIIPDSPAYRMALKTGELITKVNGIAVQDEKGFYEALQRNGAYCKLEVFDVNGQVRFVQRALYEGDHYELGILFIEEKKWDQAAGE</sequence>
<organism evidence="4 5">
    <name type="scientific">Bacillus aquiflavi</name>
    <dbReference type="NCBI Taxonomy" id="2672567"/>
    <lineage>
        <taxon>Bacteria</taxon>
        <taxon>Bacillati</taxon>
        <taxon>Bacillota</taxon>
        <taxon>Bacilli</taxon>
        <taxon>Bacillales</taxon>
        <taxon>Bacillaceae</taxon>
        <taxon>Bacillus</taxon>
    </lineage>
</organism>
<dbReference type="Gene3D" id="2.30.42.10">
    <property type="match status" value="1"/>
</dbReference>
<dbReference type="Proteomes" id="UP000570010">
    <property type="component" value="Unassembled WGS sequence"/>
</dbReference>
<gene>
    <name evidence="4" type="ORF">G4D64_09850</name>
    <name evidence="3" type="ORF">H1Z61_10455</name>
</gene>
<proteinExistence type="predicted"/>
<dbReference type="PROSITE" id="PS50106">
    <property type="entry name" value="PDZ"/>
    <property type="match status" value="1"/>
</dbReference>
<feature type="transmembrane region" description="Helical" evidence="1">
    <location>
        <begin position="104"/>
        <end position="122"/>
    </location>
</feature>
<dbReference type="SUPFAM" id="SSF50156">
    <property type="entry name" value="PDZ domain-like"/>
    <property type="match status" value="1"/>
</dbReference>
<comment type="caution">
    <text evidence="4">The sequence shown here is derived from an EMBL/GenBank/DDBJ whole genome shotgun (WGS) entry which is preliminary data.</text>
</comment>
<dbReference type="RefSeq" id="WP_163242193.1">
    <property type="nucleotide sequence ID" value="NZ_JAAIWN010000021.1"/>
</dbReference>
<accession>A0A6B3VX09</accession>
<feature type="transmembrane region" description="Helical" evidence="1">
    <location>
        <begin position="55"/>
        <end position="74"/>
    </location>
</feature>
<feature type="transmembrane region" description="Helical" evidence="1">
    <location>
        <begin position="251"/>
        <end position="281"/>
    </location>
</feature>
<feature type="transmembrane region" description="Helical" evidence="1">
    <location>
        <begin position="142"/>
        <end position="162"/>
    </location>
</feature>
<keyword evidence="5" id="KW-1185">Reference proteome</keyword>